<evidence type="ECO:0000256" key="8">
    <source>
        <dbReference type="ARBA" id="ARBA00022777"/>
    </source>
</evidence>
<comment type="subcellular location">
    <subcellularLocation>
        <location evidence="2">Cell membrane</location>
        <topology evidence="2">Multi-pass membrane protein</topology>
    </subcellularLocation>
</comment>
<dbReference type="PROSITE" id="PS50109">
    <property type="entry name" value="HIS_KIN"/>
    <property type="match status" value="1"/>
</dbReference>
<evidence type="ECO:0000256" key="4">
    <source>
        <dbReference type="ARBA" id="ARBA00022475"/>
    </source>
</evidence>
<protein>
    <recommendedName>
        <fullName evidence="3">histidine kinase</fullName>
        <ecNumber evidence="3">2.7.13.3</ecNumber>
    </recommendedName>
</protein>
<organism evidence="15 16">
    <name type="scientific">Paenibacillus abyssi</name>
    <dbReference type="NCBI Taxonomy" id="1340531"/>
    <lineage>
        <taxon>Bacteria</taxon>
        <taxon>Bacillati</taxon>
        <taxon>Bacillota</taxon>
        <taxon>Bacilli</taxon>
        <taxon>Bacillales</taxon>
        <taxon>Paenibacillaceae</taxon>
        <taxon>Paenibacillus</taxon>
    </lineage>
</organism>
<dbReference type="SUPFAM" id="SSF55874">
    <property type="entry name" value="ATPase domain of HSP90 chaperone/DNA topoisomerase II/histidine kinase"/>
    <property type="match status" value="1"/>
</dbReference>
<keyword evidence="10" id="KW-0902">Two-component regulatory system</keyword>
<comment type="catalytic activity">
    <reaction evidence="1">
        <text>ATP + protein L-histidine = ADP + protein N-phospho-L-histidine.</text>
        <dbReference type="EC" id="2.7.13.3"/>
    </reaction>
</comment>
<evidence type="ECO:0000259" key="13">
    <source>
        <dbReference type="PROSITE" id="PS50109"/>
    </source>
</evidence>
<evidence type="ECO:0000313" key="16">
    <source>
        <dbReference type="Proteomes" id="UP000644756"/>
    </source>
</evidence>
<keyword evidence="7" id="KW-0547">Nucleotide-binding</keyword>
<dbReference type="Pfam" id="PF06580">
    <property type="entry name" value="His_kinase"/>
    <property type="match status" value="1"/>
</dbReference>
<dbReference type="RefSeq" id="WP_188533235.1">
    <property type="nucleotide sequence ID" value="NZ_BMGR01000018.1"/>
</dbReference>
<accession>A0A917G4I1</accession>
<reference evidence="15" key="2">
    <citation type="submission" date="2020-09" db="EMBL/GenBank/DDBJ databases">
        <authorList>
            <person name="Sun Q."/>
            <person name="Zhou Y."/>
        </authorList>
    </citation>
    <scope>NUCLEOTIDE SEQUENCE</scope>
    <source>
        <strain evidence="15">CGMCC 1.12987</strain>
    </source>
</reference>
<dbReference type="PANTHER" id="PTHR34220:SF7">
    <property type="entry name" value="SENSOR HISTIDINE KINASE YPDA"/>
    <property type="match status" value="1"/>
</dbReference>
<keyword evidence="16" id="KW-1185">Reference proteome</keyword>
<evidence type="ECO:0000256" key="3">
    <source>
        <dbReference type="ARBA" id="ARBA00012438"/>
    </source>
</evidence>
<dbReference type="Proteomes" id="UP000644756">
    <property type="component" value="Unassembled WGS sequence"/>
</dbReference>
<dbReference type="Pfam" id="PF02518">
    <property type="entry name" value="HATPase_c"/>
    <property type="match status" value="1"/>
</dbReference>
<evidence type="ECO:0000256" key="11">
    <source>
        <dbReference type="ARBA" id="ARBA00023136"/>
    </source>
</evidence>
<gene>
    <name evidence="15" type="ORF">GCM10010916_44030</name>
</gene>
<keyword evidence="12" id="KW-0812">Transmembrane</keyword>
<dbReference type="GO" id="GO:0005886">
    <property type="term" value="C:plasma membrane"/>
    <property type="evidence" value="ECO:0007669"/>
    <property type="project" value="UniProtKB-SubCell"/>
</dbReference>
<dbReference type="EMBL" id="BMGR01000018">
    <property type="protein sequence ID" value="GGG22566.1"/>
    <property type="molecule type" value="Genomic_DNA"/>
</dbReference>
<dbReference type="Gene3D" id="6.10.340.10">
    <property type="match status" value="1"/>
</dbReference>
<dbReference type="SMART" id="SM00304">
    <property type="entry name" value="HAMP"/>
    <property type="match status" value="1"/>
</dbReference>
<keyword evidence="9" id="KW-0067">ATP-binding</keyword>
<keyword evidence="6" id="KW-0808">Transferase</keyword>
<feature type="transmembrane region" description="Helical" evidence="12">
    <location>
        <begin position="12"/>
        <end position="35"/>
    </location>
</feature>
<evidence type="ECO:0000256" key="5">
    <source>
        <dbReference type="ARBA" id="ARBA00022553"/>
    </source>
</evidence>
<evidence type="ECO:0000256" key="6">
    <source>
        <dbReference type="ARBA" id="ARBA00022679"/>
    </source>
</evidence>
<dbReference type="PROSITE" id="PS50885">
    <property type="entry name" value="HAMP"/>
    <property type="match status" value="1"/>
</dbReference>
<dbReference type="EC" id="2.7.13.3" evidence="3"/>
<dbReference type="InterPro" id="IPR050640">
    <property type="entry name" value="Bact_2-comp_sensor_kinase"/>
</dbReference>
<dbReference type="AlphaFoldDB" id="A0A917G4I1"/>
<dbReference type="InterPro" id="IPR010559">
    <property type="entry name" value="Sig_transdc_His_kin_internal"/>
</dbReference>
<evidence type="ECO:0000256" key="1">
    <source>
        <dbReference type="ARBA" id="ARBA00000085"/>
    </source>
</evidence>
<reference evidence="15" key="1">
    <citation type="journal article" date="2014" name="Int. J. Syst. Evol. Microbiol.">
        <title>Complete genome sequence of Corynebacterium casei LMG S-19264T (=DSM 44701T), isolated from a smear-ripened cheese.</title>
        <authorList>
            <consortium name="US DOE Joint Genome Institute (JGI-PGF)"/>
            <person name="Walter F."/>
            <person name="Albersmeier A."/>
            <person name="Kalinowski J."/>
            <person name="Ruckert C."/>
        </authorList>
    </citation>
    <scope>NUCLEOTIDE SEQUENCE</scope>
    <source>
        <strain evidence="15">CGMCC 1.12987</strain>
    </source>
</reference>
<dbReference type="GO" id="GO:0005524">
    <property type="term" value="F:ATP binding"/>
    <property type="evidence" value="ECO:0007669"/>
    <property type="project" value="UniProtKB-KW"/>
</dbReference>
<evidence type="ECO:0000256" key="7">
    <source>
        <dbReference type="ARBA" id="ARBA00022741"/>
    </source>
</evidence>
<name>A0A917G4I1_9BACL</name>
<dbReference type="Pfam" id="PF00672">
    <property type="entry name" value="HAMP"/>
    <property type="match status" value="1"/>
</dbReference>
<dbReference type="InterPro" id="IPR005467">
    <property type="entry name" value="His_kinase_dom"/>
</dbReference>
<feature type="domain" description="Histidine kinase" evidence="13">
    <location>
        <begin position="469"/>
        <end position="577"/>
    </location>
</feature>
<dbReference type="InterPro" id="IPR036890">
    <property type="entry name" value="HATPase_C_sf"/>
</dbReference>
<evidence type="ECO:0000259" key="14">
    <source>
        <dbReference type="PROSITE" id="PS50885"/>
    </source>
</evidence>
<dbReference type="GO" id="GO:0000155">
    <property type="term" value="F:phosphorelay sensor kinase activity"/>
    <property type="evidence" value="ECO:0007669"/>
    <property type="project" value="InterPro"/>
</dbReference>
<feature type="transmembrane region" description="Helical" evidence="12">
    <location>
        <begin position="281"/>
        <end position="303"/>
    </location>
</feature>
<dbReference type="InterPro" id="IPR003660">
    <property type="entry name" value="HAMP_dom"/>
</dbReference>
<evidence type="ECO:0000256" key="9">
    <source>
        <dbReference type="ARBA" id="ARBA00022840"/>
    </source>
</evidence>
<evidence type="ECO:0000313" key="15">
    <source>
        <dbReference type="EMBL" id="GGG22566.1"/>
    </source>
</evidence>
<keyword evidence="8" id="KW-0418">Kinase</keyword>
<keyword evidence="12" id="KW-1133">Transmembrane helix</keyword>
<comment type="caution">
    <text evidence="15">The sequence shown here is derived from an EMBL/GenBank/DDBJ whole genome shotgun (WGS) entry which is preliminary data.</text>
</comment>
<evidence type="ECO:0000256" key="10">
    <source>
        <dbReference type="ARBA" id="ARBA00023012"/>
    </source>
</evidence>
<dbReference type="SUPFAM" id="SSF158472">
    <property type="entry name" value="HAMP domain-like"/>
    <property type="match status" value="1"/>
</dbReference>
<dbReference type="PANTHER" id="PTHR34220">
    <property type="entry name" value="SENSOR HISTIDINE KINASE YPDA"/>
    <property type="match status" value="1"/>
</dbReference>
<dbReference type="InterPro" id="IPR003594">
    <property type="entry name" value="HATPase_dom"/>
</dbReference>
<evidence type="ECO:0000256" key="12">
    <source>
        <dbReference type="SAM" id="Phobius"/>
    </source>
</evidence>
<keyword evidence="4" id="KW-1003">Cell membrane</keyword>
<proteinExistence type="predicted"/>
<dbReference type="Gene3D" id="3.30.565.10">
    <property type="entry name" value="Histidine kinase-like ATPase, C-terminal domain"/>
    <property type="match status" value="1"/>
</dbReference>
<feature type="domain" description="HAMP" evidence="14">
    <location>
        <begin position="306"/>
        <end position="359"/>
    </location>
</feature>
<dbReference type="CDD" id="cd06225">
    <property type="entry name" value="HAMP"/>
    <property type="match status" value="1"/>
</dbReference>
<keyword evidence="5" id="KW-0597">Phosphoprotein</keyword>
<keyword evidence="11 12" id="KW-0472">Membrane</keyword>
<sequence length="580" mass="66903">MRFRRFGPQFQSLRVKLFATILLFMLPLIGLLIYYNHYSTQVVRNQVAQSNQNLLSMYMDQIDRNLQQVDNYLYNLSERNMDLLLLEFPSSYNETQYTLAKLRLYTEISNGISYYPSLDALFMYSAVNDDLIVAHTGEGSYGDRLLTREEIEKMIEGAPGELDYAHWNVWQGDNGYSLFHLVRTGNVYVGSWVHIRKLMTPLDLMDFGESGAALLVTEAYEPMSHADWVMQEGIDLRFEPGTYSITGNDTSYMLMGEDSGRGKFHLIAMLPESEILERLPYLGRVSSFVTIGACVFLLLFLFIMRKVFLLPIQHMVAAMRKVRDGQLQSQLERTPRSLEFQVMYETFNRMVSEIHDLKINVYEEKLNHQRAELKHLQLQINPHFFLNSLNIIYNLATIKDFALIQEMTRCLVAYFRFMFRSNSYVVSLKDELAHTRNYLRIQELRFPGHLTYSIEAEESLLDCSIPPLVIQTIVENSIKHAVSMDALLEVHIRAFADESAEPAMLHIQIQDSGPGYPEEVLMQLAADEETVSEDGDQVGIWNVKRRLQLLYPEKAAIAFYNESGKGATVKIRLPMDKKEG</sequence>
<evidence type="ECO:0000256" key="2">
    <source>
        <dbReference type="ARBA" id="ARBA00004651"/>
    </source>
</evidence>